<dbReference type="Gene3D" id="3.90.190.20">
    <property type="entry name" value="Mur ligase, C-terminal domain"/>
    <property type="match status" value="1"/>
</dbReference>
<evidence type="ECO:0000256" key="4">
    <source>
        <dbReference type="ARBA" id="ARBA00005150"/>
    </source>
</evidence>
<comment type="cofactor">
    <cofactor evidence="1">
        <name>Mg(2+)</name>
        <dbReference type="ChEBI" id="CHEBI:18420"/>
    </cofactor>
</comment>
<dbReference type="SUPFAM" id="SSF53623">
    <property type="entry name" value="MurD-like peptide ligases, catalytic domain"/>
    <property type="match status" value="1"/>
</dbReference>
<dbReference type="EC" id="6.3.2.17" evidence="7"/>
<dbReference type="Gene3D" id="3.40.1190.10">
    <property type="entry name" value="Mur-like, catalytic domain"/>
    <property type="match status" value="1"/>
</dbReference>
<evidence type="ECO:0000259" key="22">
    <source>
        <dbReference type="Pfam" id="PF02875"/>
    </source>
</evidence>
<dbReference type="GO" id="GO:0005737">
    <property type="term" value="C:cytoplasm"/>
    <property type="evidence" value="ECO:0007669"/>
    <property type="project" value="TreeGrafter"/>
</dbReference>
<gene>
    <name evidence="24" type="ORF">Poly21_47820</name>
</gene>
<comment type="catalytic activity">
    <reaction evidence="21">
        <text>7,8-dihydropteroate + L-glutamate + ATP = 7,8-dihydrofolate + ADP + phosphate + H(+)</text>
        <dbReference type="Rhea" id="RHEA:23584"/>
        <dbReference type="ChEBI" id="CHEBI:15378"/>
        <dbReference type="ChEBI" id="CHEBI:17839"/>
        <dbReference type="ChEBI" id="CHEBI:29985"/>
        <dbReference type="ChEBI" id="CHEBI:30616"/>
        <dbReference type="ChEBI" id="CHEBI:43474"/>
        <dbReference type="ChEBI" id="CHEBI:57451"/>
        <dbReference type="ChEBI" id="CHEBI:456216"/>
        <dbReference type="EC" id="6.3.2.12"/>
    </reaction>
</comment>
<dbReference type="Proteomes" id="UP000319908">
    <property type="component" value="Unassembled WGS sequence"/>
</dbReference>
<evidence type="ECO:0000313" key="24">
    <source>
        <dbReference type="EMBL" id="TWU10876.1"/>
    </source>
</evidence>
<dbReference type="GO" id="GO:0008841">
    <property type="term" value="F:dihydrofolate synthase activity"/>
    <property type="evidence" value="ECO:0007669"/>
    <property type="project" value="UniProtKB-EC"/>
</dbReference>
<accession>A0A5C6BHS4</accession>
<comment type="catalytic activity">
    <reaction evidence="19">
        <text>10-formyltetrahydrofolyl-(gamma-L-Glu)(n) + L-glutamate + ATP = 10-formyltetrahydrofolyl-(gamma-L-Glu)(n+1) + ADP + phosphate + H(+)</text>
        <dbReference type="Rhea" id="RHEA:51904"/>
        <dbReference type="Rhea" id="RHEA-COMP:13088"/>
        <dbReference type="Rhea" id="RHEA-COMP:14300"/>
        <dbReference type="ChEBI" id="CHEBI:15378"/>
        <dbReference type="ChEBI" id="CHEBI:29985"/>
        <dbReference type="ChEBI" id="CHEBI:30616"/>
        <dbReference type="ChEBI" id="CHEBI:43474"/>
        <dbReference type="ChEBI" id="CHEBI:134413"/>
        <dbReference type="ChEBI" id="CHEBI:456216"/>
        <dbReference type="EC" id="6.3.2.17"/>
    </reaction>
</comment>
<evidence type="ECO:0000256" key="21">
    <source>
        <dbReference type="ARBA" id="ARBA00049161"/>
    </source>
</evidence>
<keyword evidence="14" id="KW-0289">Folate biosynthesis</keyword>
<dbReference type="InterPro" id="IPR036565">
    <property type="entry name" value="Mur-like_cat_sf"/>
</dbReference>
<dbReference type="InterPro" id="IPR036615">
    <property type="entry name" value="Mur_ligase_C_dom_sf"/>
</dbReference>
<dbReference type="InterPro" id="IPR018109">
    <property type="entry name" value="Folylpolyglutamate_synth_CS"/>
</dbReference>
<evidence type="ECO:0000256" key="5">
    <source>
        <dbReference type="ARBA" id="ARBA00008276"/>
    </source>
</evidence>
<dbReference type="GO" id="GO:0004326">
    <property type="term" value="F:tetrahydrofolylpolyglutamate synthase activity"/>
    <property type="evidence" value="ECO:0007669"/>
    <property type="project" value="UniProtKB-EC"/>
</dbReference>
<evidence type="ECO:0000256" key="20">
    <source>
        <dbReference type="ARBA" id="ARBA00049035"/>
    </source>
</evidence>
<evidence type="ECO:0000256" key="7">
    <source>
        <dbReference type="ARBA" id="ARBA00013025"/>
    </source>
</evidence>
<keyword evidence="11" id="KW-0547">Nucleotide-binding</keyword>
<dbReference type="AlphaFoldDB" id="A0A5C6BHS4"/>
<feature type="domain" description="Mur ligase C-terminal" evidence="22">
    <location>
        <begin position="389"/>
        <end position="526"/>
    </location>
</feature>
<comment type="pathway">
    <text evidence="3">Cofactor biosynthesis; tetrahydrofolate biosynthesis; 7,8-dihydrofolate from 2-amino-4-hydroxy-6-hydroxymethyl-7,8-dihydropteridine diphosphate and 4-aminobenzoate: step 2/2.</text>
</comment>
<dbReference type="InterPro" id="IPR004101">
    <property type="entry name" value="Mur_ligase_C"/>
</dbReference>
<keyword evidence="12" id="KW-0067">ATP-binding</keyword>
<comment type="caution">
    <text evidence="24">The sequence shown here is derived from an EMBL/GenBank/DDBJ whole genome shotgun (WGS) entry which is preliminary data.</text>
</comment>
<dbReference type="Pfam" id="PF02875">
    <property type="entry name" value="Mur_ligase_C"/>
    <property type="match status" value="1"/>
</dbReference>
<dbReference type="GO" id="GO:0005524">
    <property type="term" value="F:ATP binding"/>
    <property type="evidence" value="ECO:0007669"/>
    <property type="project" value="UniProtKB-KW"/>
</dbReference>
<evidence type="ECO:0000256" key="17">
    <source>
        <dbReference type="ARBA" id="ARBA00032510"/>
    </source>
</evidence>
<evidence type="ECO:0000256" key="3">
    <source>
        <dbReference type="ARBA" id="ARBA00004799"/>
    </source>
</evidence>
<protein>
    <recommendedName>
        <fullName evidence="8">Dihydrofolate synthase/folylpolyglutamate synthase</fullName>
        <ecNumber evidence="6">6.3.2.12</ecNumber>
        <ecNumber evidence="7">6.3.2.17</ecNumber>
    </recommendedName>
    <alternativeName>
        <fullName evidence="17">Folylpoly-gamma-glutamate synthetase-dihydrofolate synthetase</fullName>
    </alternativeName>
    <alternativeName>
        <fullName evidence="15">Folylpolyglutamate synthetase</fullName>
    </alternativeName>
    <alternativeName>
        <fullName evidence="16">Tetrahydrofolylpolyglutamate synthase</fullName>
    </alternativeName>
</protein>
<evidence type="ECO:0000256" key="14">
    <source>
        <dbReference type="ARBA" id="ARBA00022909"/>
    </source>
</evidence>
<reference evidence="24 25" key="1">
    <citation type="journal article" date="2020" name="Antonie Van Leeuwenhoek">
        <title>Rhodopirellula heiligendammensis sp. nov., Rhodopirellula pilleata sp. nov., and Rhodopirellula solitaria sp. nov. isolated from natural or artificial marine surfaces in Northern Germany and California, USA, and emended description of the genus Rhodopirellula.</title>
        <authorList>
            <person name="Kallscheuer N."/>
            <person name="Wiegand S."/>
            <person name="Jogler M."/>
            <person name="Boedeker C."/>
            <person name="Peeters S.H."/>
            <person name="Rast P."/>
            <person name="Heuer A."/>
            <person name="Jetten M.S.M."/>
            <person name="Rohde M."/>
            <person name="Jogler C."/>
        </authorList>
    </citation>
    <scope>NUCLEOTIDE SEQUENCE [LARGE SCALE GENOMIC DNA]</scope>
    <source>
        <strain evidence="24 25">Poly21</strain>
    </source>
</reference>
<evidence type="ECO:0000256" key="11">
    <source>
        <dbReference type="ARBA" id="ARBA00022741"/>
    </source>
</evidence>
<feature type="domain" description="Mur ligase central" evidence="23">
    <location>
        <begin position="122"/>
        <end position="363"/>
    </location>
</feature>
<dbReference type="EC" id="6.3.2.12" evidence="6"/>
<evidence type="ECO:0000256" key="8">
    <source>
        <dbReference type="ARBA" id="ARBA00019357"/>
    </source>
</evidence>
<proteinExistence type="inferred from homology"/>
<dbReference type="InterPro" id="IPR013221">
    <property type="entry name" value="Mur_ligase_cen"/>
</dbReference>
<evidence type="ECO:0000256" key="15">
    <source>
        <dbReference type="ARBA" id="ARBA00030048"/>
    </source>
</evidence>
<comment type="pathway">
    <text evidence="4">Cofactor biosynthesis; tetrahydrofolylpolyglutamate biosynthesis.</text>
</comment>
<evidence type="ECO:0000256" key="6">
    <source>
        <dbReference type="ARBA" id="ARBA00013023"/>
    </source>
</evidence>
<keyword evidence="25" id="KW-1185">Reference proteome</keyword>
<dbReference type="NCBIfam" id="TIGR01499">
    <property type="entry name" value="folC"/>
    <property type="match status" value="1"/>
</dbReference>
<evidence type="ECO:0000259" key="23">
    <source>
        <dbReference type="Pfam" id="PF08245"/>
    </source>
</evidence>
<evidence type="ECO:0000256" key="9">
    <source>
        <dbReference type="ARBA" id="ARBA00022598"/>
    </source>
</evidence>
<keyword evidence="9 24" id="KW-0436">Ligase</keyword>
<name>A0A5C6BHS4_9BACT</name>
<organism evidence="24 25">
    <name type="scientific">Allorhodopirellula heiligendammensis</name>
    <dbReference type="NCBI Taxonomy" id="2714739"/>
    <lineage>
        <taxon>Bacteria</taxon>
        <taxon>Pseudomonadati</taxon>
        <taxon>Planctomycetota</taxon>
        <taxon>Planctomycetia</taxon>
        <taxon>Pirellulales</taxon>
        <taxon>Pirellulaceae</taxon>
        <taxon>Allorhodopirellula</taxon>
    </lineage>
</organism>
<sequence>MQTWLLVSALALITLATFSYIMPPSKLAARDAAVRDSAADDPTTDPGAAYHAATRWLYDRIDYERLARSGSRYRFTLDRMRDLVTRLGHGRYLYEAAGGRAEPPPVAVSPSGRPPKAKLVHVAGTKGKGSVATMTAHMLATAGFRVGLYTSPHLVDLEERFRVNGLPATRLQMIALVNSMRPIVQEMSRDRIGGPSFFELTTAIAIEHFHRCECDYWVLETGLGGRLDSTNVFQSDVTLITSIGLDHQNVLGDTLELIAKEKAGILKPGVPAISGVTKSPAREVIRQTAAEVGAPLLELGQDFDVRDCTSASFALTDVGEAPAWGSSFELLGEDMNATSNLPVKSVHLSLEGRHQIGNAAVALMGLKRLGVSLDAAVLDALGQLQIEARLERFVLPAGETAILDAAHNPDSITALVETLQARFAGRRLIGVFGTSVDKDAATMLDLLRPCLSAVVLTQYHGNPRFVPVQTLAGLAAATVAGSSASPGPFISPATAWYVMEDDPVVACQTARELAGRDGIVVVCGSFFLAAEVRPWLVTQVT</sequence>
<evidence type="ECO:0000256" key="18">
    <source>
        <dbReference type="ARBA" id="ARBA00047493"/>
    </source>
</evidence>
<dbReference type="FunFam" id="3.40.1190.10:FF:000011">
    <property type="entry name" value="Folylpolyglutamate synthase/dihydrofolate synthase"/>
    <property type="match status" value="1"/>
</dbReference>
<dbReference type="GO" id="GO:0046656">
    <property type="term" value="P:folic acid biosynthetic process"/>
    <property type="evidence" value="ECO:0007669"/>
    <property type="project" value="UniProtKB-KW"/>
</dbReference>
<dbReference type="Pfam" id="PF08245">
    <property type="entry name" value="Mur_ligase_M"/>
    <property type="match status" value="1"/>
</dbReference>
<comment type="catalytic activity">
    <reaction evidence="18">
        <text>(6S)-5,6,7,8-tetrahydrofolyl-(gamma-L-Glu)(n) + L-glutamate + ATP = (6S)-5,6,7,8-tetrahydrofolyl-(gamma-L-Glu)(n+1) + ADP + phosphate + H(+)</text>
        <dbReference type="Rhea" id="RHEA:10580"/>
        <dbReference type="Rhea" id="RHEA-COMP:14738"/>
        <dbReference type="Rhea" id="RHEA-COMP:14740"/>
        <dbReference type="ChEBI" id="CHEBI:15378"/>
        <dbReference type="ChEBI" id="CHEBI:29985"/>
        <dbReference type="ChEBI" id="CHEBI:30616"/>
        <dbReference type="ChEBI" id="CHEBI:43474"/>
        <dbReference type="ChEBI" id="CHEBI:141005"/>
        <dbReference type="ChEBI" id="CHEBI:456216"/>
        <dbReference type="EC" id="6.3.2.17"/>
    </reaction>
</comment>
<dbReference type="PANTHER" id="PTHR11136">
    <property type="entry name" value="FOLYLPOLYGLUTAMATE SYNTHASE-RELATED"/>
    <property type="match status" value="1"/>
</dbReference>
<dbReference type="PANTHER" id="PTHR11136:SF0">
    <property type="entry name" value="DIHYDROFOLATE SYNTHETASE-RELATED"/>
    <property type="match status" value="1"/>
</dbReference>
<comment type="catalytic activity">
    <reaction evidence="20">
        <text>(6R)-5,10-methylenetetrahydrofolyl-(gamma-L-Glu)(n) + L-glutamate + ATP = (6R)-5,10-methylenetetrahydrofolyl-(gamma-L-Glu)(n+1) + ADP + phosphate + H(+)</text>
        <dbReference type="Rhea" id="RHEA:51912"/>
        <dbReference type="Rhea" id="RHEA-COMP:13257"/>
        <dbReference type="Rhea" id="RHEA-COMP:13258"/>
        <dbReference type="ChEBI" id="CHEBI:15378"/>
        <dbReference type="ChEBI" id="CHEBI:29985"/>
        <dbReference type="ChEBI" id="CHEBI:30616"/>
        <dbReference type="ChEBI" id="CHEBI:43474"/>
        <dbReference type="ChEBI" id="CHEBI:136572"/>
        <dbReference type="ChEBI" id="CHEBI:456216"/>
        <dbReference type="EC" id="6.3.2.17"/>
    </reaction>
</comment>
<dbReference type="InterPro" id="IPR001645">
    <property type="entry name" value="Folylpolyglutamate_synth"/>
</dbReference>
<keyword evidence="10" id="KW-0479">Metal-binding</keyword>
<evidence type="ECO:0000313" key="25">
    <source>
        <dbReference type="Proteomes" id="UP000319908"/>
    </source>
</evidence>
<comment type="similarity">
    <text evidence="5">Belongs to the folylpolyglutamate synthase family.</text>
</comment>
<evidence type="ECO:0000256" key="19">
    <source>
        <dbReference type="ARBA" id="ARBA00047808"/>
    </source>
</evidence>
<evidence type="ECO:0000256" key="10">
    <source>
        <dbReference type="ARBA" id="ARBA00022723"/>
    </source>
</evidence>
<evidence type="ECO:0000256" key="1">
    <source>
        <dbReference type="ARBA" id="ARBA00001946"/>
    </source>
</evidence>
<evidence type="ECO:0000256" key="12">
    <source>
        <dbReference type="ARBA" id="ARBA00022840"/>
    </source>
</evidence>
<evidence type="ECO:0000256" key="13">
    <source>
        <dbReference type="ARBA" id="ARBA00022842"/>
    </source>
</evidence>
<evidence type="ECO:0000256" key="2">
    <source>
        <dbReference type="ARBA" id="ARBA00002714"/>
    </source>
</evidence>
<dbReference type="EMBL" id="SJPU01000003">
    <property type="protein sequence ID" value="TWU10876.1"/>
    <property type="molecule type" value="Genomic_DNA"/>
</dbReference>
<keyword evidence="13" id="KW-0460">Magnesium</keyword>
<dbReference type="SUPFAM" id="SSF53244">
    <property type="entry name" value="MurD-like peptide ligases, peptide-binding domain"/>
    <property type="match status" value="1"/>
</dbReference>
<dbReference type="GO" id="GO:0046872">
    <property type="term" value="F:metal ion binding"/>
    <property type="evidence" value="ECO:0007669"/>
    <property type="project" value="UniProtKB-KW"/>
</dbReference>
<dbReference type="PROSITE" id="PS01011">
    <property type="entry name" value="FOLYLPOLYGLU_SYNT_1"/>
    <property type="match status" value="1"/>
</dbReference>
<comment type="function">
    <text evidence="2">Functions in two distinct reactions of the de novo folate biosynthetic pathway. Catalyzes the addition of a glutamate residue to dihydropteroate (7,8-dihydropteroate or H2Pte) to form dihydrofolate (7,8-dihydrofolate monoglutamate or H2Pte-Glu). Also catalyzes successive additions of L-glutamate to tetrahydrofolate or 10-formyltetrahydrofolate or 5,10-methylenetetrahydrofolate, leading to folylpolyglutamate derivatives.</text>
</comment>
<evidence type="ECO:0000256" key="16">
    <source>
        <dbReference type="ARBA" id="ARBA00030592"/>
    </source>
</evidence>